<keyword evidence="2" id="KW-0167">Capsid protein</keyword>
<accession>A0A9Y1GDP7</accession>
<name>A0A9Y1GDP7_9VIRU</name>
<reference evidence="6" key="2">
    <citation type="journal article" date="2023" name="Virus Evol.">
        <title>Limited cross-species virus transmission in a spatially restricted coral reef fish community.</title>
        <authorList>
            <person name="Costa V.A."/>
            <person name="Bellwood D.R."/>
            <person name="Mifsud J.C.O."/>
            <person name="Van Brussel K."/>
            <person name="Geoghegan J.L."/>
            <person name="Holmes E.C."/>
            <person name="Harvey E."/>
        </authorList>
    </citation>
    <scope>NUCLEOTIDE SEQUENCE</scope>
    <source>
        <strain evidence="6">F3</strain>
    </source>
</reference>
<dbReference type="GO" id="GO:0019028">
    <property type="term" value="C:viral capsid"/>
    <property type="evidence" value="ECO:0007669"/>
    <property type="project" value="UniProtKB-KW"/>
</dbReference>
<dbReference type="Gene3D" id="2.60.120.20">
    <property type="match status" value="1"/>
</dbReference>
<sequence>MSQPMSRRERRGRAAAKRKGETYDPTKVAKKVPSVQTVNQKAAGVVHQRKGRRYTSFPTSRNQVSSGITTKDTKGVYNLIVGQINGTPDDYGNQLVVPCNPRTLAERAKAPRLRVDASMHQKYELKYIDVEATPLADRSVVGGTQLMITEGGSANSPTAPENVNTAKERRGVIITIGERGCYRYVPPKRVYLTRPDGDASETTPGFIFCSTYLPTNVLFNGTPFTGPLWTISVKAHYVFTVFEDPVKSVEDAVVSQRIKGTVTITQDNDGTPVIDSPDIRELSRLLKPSREAKLKPITKDGVLMLTGLAATAAAAIPGPLGLLIKAGVLVAKLVIALMPKRNGNDDVLEERPVLRVYSSVDDALENRPVNAPGLVPTEVPVDGSVTTIIAGINPITTTSEQSHNDIAVPQVQKATSPDSWMMFGLEVKNENTPYWVSTSNCPNSISFDNFGQVTLGTTGYTYAVDASKVRVVFSNPDGNVWYEGPLVNAPRNATVGERVVAYVDELKIGSTEYKRVVYYRFSNGQFYWQHIGTASTYYPSLSGRSYTSKDMWNSSRSAIEKKYLHWVYTEYQRNFKPPEADAETAGPLSSITTAPEVSQLDRERGDALMEELSVIAEDYGTSLGLDDVPHPNDQ</sequence>
<evidence type="ECO:0000256" key="3">
    <source>
        <dbReference type="ARBA" id="ARBA00022844"/>
    </source>
</evidence>
<evidence type="ECO:0000256" key="4">
    <source>
        <dbReference type="SAM" id="MobiDB-lite"/>
    </source>
</evidence>
<feature type="compositionally biased region" description="Polar residues" evidence="4">
    <location>
        <begin position="587"/>
        <end position="596"/>
    </location>
</feature>
<feature type="compositionally biased region" description="Basic residues" evidence="4">
    <location>
        <begin position="8"/>
        <end position="17"/>
    </location>
</feature>
<comment type="subcellular location">
    <subcellularLocation>
        <location evidence="1">Virion</location>
    </subcellularLocation>
</comment>
<feature type="region of interest" description="Disordered" evidence="4">
    <location>
        <begin position="578"/>
        <end position="603"/>
    </location>
</feature>
<protein>
    <submittedName>
        <fullName evidence="6">Capsid protein</fullName>
    </submittedName>
</protein>
<organism evidence="6">
    <name type="scientific">Cabillus tongarevae astrovirus</name>
    <dbReference type="NCBI Taxonomy" id="2951506"/>
    <lineage>
        <taxon>Viruses</taxon>
        <taxon>Riboviria</taxon>
        <taxon>Orthornavirae</taxon>
        <taxon>Pisuviricota</taxon>
        <taxon>Stelpaviricetes</taxon>
        <taxon>Stellavirales</taxon>
        <taxon>Astroviridae</taxon>
    </lineage>
</organism>
<dbReference type="InterPro" id="IPR004337">
    <property type="entry name" value="Astro_capsid_N"/>
</dbReference>
<reference evidence="6" key="1">
    <citation type="submission" date="2022-05" db="EMBL/GenBank/DDBJ databases">
        <authorList>
            <person name="Costa V.A."/>
            <person name="Bellwood D.R."/>
            <person name="Mifsud J.C.O."/>
            <person name="Geoghegan J.L."/>
            <person name="Holmes E.C."/>
            <person name="Harvey E."/>
        </authorList>
    </citation>
    <scope>NUCLEOTIDE SEQUENCE</scope>
    <source>
        <strain evidence="6">F3</strain>
    </source>
</reference>
<dbReference type="EMBL" id="ON595938">
    <property type="protein sequence ID" value="UVF58750.1"/>
    <property type="molecule type" value="Viral_cRNA"/>
</dbReference>
<evidence type="ECO:0000259" key="5">
    <source>
        <dbReference type="Pfam" id="PF03115"/>
    </source>
</evidence>
<keyword evidence="3" id="KW-0946">Virion</keyword>
<proteinExistence type="predicted"/>
<feature type="region of interest" description="Disordered" evidence="4">
    <location>
        <begin position="1"/>
        <end position="27"/>
    </location>
</feature>
<dbReference type="InterPro" id="IPR029053">
    <property type="entry name" value="Viral_coat"/>
</dbReference>
<feature type="domain" description="Astrovirus capsid protein inner core" evidence="5">
    <location>
        <begin position="79"/>
        <end position="241"/>
    </location>
</feature>
<evidence type="ECO:0000313" key="6">
    <source>
        <dbReference type="EMBL" id="UVF58750.1"/>
    </source>
</evidence>
<dbReference type="Pfam" id="PF03115">
    <property type="entry name" value="Astro_capsid_N"/>
    <property type="match status" value="1"/>
</dbReference>
<evidence type="ECO:0000256" key="1">
    <source>
        <dbReference type="ARBA" id="ARBA00004328"/>
    </source>
</evidence>
<evidence type="ECO:0000256" key="2">
    <source>
        <dbReference type="ARBA" id="ARBA00022561"/>
    </source>
</evidence>